<dbReference type="RefSeq" id="WP_281862147.1">
    <property type="nucleotide sequence ID" value="NZ_AP027071.1"/>
</dbReference>
<dbReference type="PROSITE" id="PS51257">
    <property type="entry name" value="PROKAR_LIPOPROTEIN"/>
    <property type="match status" value="1"/>
</dbReference>
<evidence type="ECO:0000313" key="2">
    <source>
        <dbReference type="EMBL" id="BDU63322.1"/>
    </source>
</evidence>
<accession>A0ABM8DLC4</accession>
<feature type="signal peptide" evidence="1">
    <location>
        <begin position="1"/>
        <end position="19"/>
    </location>
</feature>
<name>A0ABM8DLC4_9SPIR</name>
<gene>
    <name evidence="2" type="ORF">BOFE_08620</name>
</gene>
<proteinExistence type="predicted"/>
<geneLocation type="plasmid" evidence="2 3">
    <name>p100</name>
</geneLocation>
<evidence type="ECO:0008006" key="4">
    <source>
        <dbReference type="Google" id="ProtNLM"/>
    </source>
</evidence>
<dbReference type="EMBL" id="AP027071">
    <property type="protein sequence ID" value="BDU63322.1"/>
    <property type="molecule type" value="Genomic_DNA"/>
</dbReference>
<protein>
    <recommendedName>
        <fullName evidence="4">Lipoprotein</fullName>
    </recommendedName>
</protein>
<dbReference type="Gene3D" id="1.10.3160.10">
    <property type="entry name" value="Bbcrasp-1"/>
    <property type="match status" value="1"/>
</dbReference>
<keyword evidence="1" id="KW-0732">Signal</keyword>
<reference evidence="2 3" key="1">
    <citation type="submission" date="2022-11" db="EMBL/GenBank/DDBJ databases">
        <title>Genome sequence of clinical isolate of the human pathogenic Borrelia fainii.</title>
        <authorList>
            <person name="Itokawa K."/>
            <person name="Sato K."/>
            <person name="Qiu Y."/>
        </authorList>
    </citation>
    <scope>NUCLEOTIDE SEQUENCE [LARGE SCALE GENOMIC DNA]</scope>
    <source>
        <strain evidence="2 3">Qtaro</strain>
        <plasmid evidence="2 3">p100</plasmid>
    </source>
</reference>
<feature type="chain" id="PRO_5046373492" description="Lipoprotein" evidence="1">
    <location>
        <begin position="20"/>
        <end position="274"/>
    </location>
</feature>
<keyword evidence="2" id="KW-0614">Plasmid</keyword>
<organism evidence="2 3">
    <name type="scientific">Candidatus Borrelia fainii</name>
    <dbReference type="NCBI Taxonomy" id="2518322"/>
    <lineage>
        <taxon>Bacteria</taxon>
        <taxon>Pseudomonadati</taxon>
        <taxon>Spirochaetota</taxon>
        <taxon>Spirochaetia</taxon>
        <taxon>Spirochaetales</taxon>
        <taxon>Borreliaceae</taxon>
        <taxon>Borrelia</taxon>
    </lineage>
</organism>
<keyword evidence="3" id="KW-1185">Reference proteome</keyword>
<dbReference type="Proteomes" id="UP001317516">
    <property type="component" value="Plasmid p100"/>
</dbReference>
<dbReference type="Pfam" id="PF05714">
    <property type="entry name" value="PFam54_60"/>
    <property type="match status" value="1"/>
</dbReference>
<evidence type="ECO:0000256" key="1">
    <source>
        <dbReference type="SAM" id="SignalP"/>
    </source>
</evidence>
<sequence length="274" mass="30913">MKHKVFTMFIFLASLILLIACDNDPNKTDSAIPTGQETQSKEEAQKQQMVDDIKNLLPTVTQVLTTQNDNNWDENAQGYNLFDPNQLFAVTQHTPQGQAVAKLYNANDEDSKAARREIYLAFEYNKDYIEAFGALANKMAANATATPAMKTTLEDILNSMREYANAYYLTAFYTLNNKKDEIEKLSLDTLKTLHNKVNEIQKAKTNIVNAVNKIKEDYDTDKAIGKATPQNKLKTTATATEIRDYLESKKGAFEPDFNIIKNTSNEIMNIFIAP</sequence>
<dbReference type="InterPro" id="IPR008421">
    <property type="entry name" value="Borrelia_lipoprotein_PFam54/60"/>
</dbReference>
<evidence type="ECO:0000313" key="3">
    <source>
        <dbReference type="Proteomes" id="UP001317516"/>
    </source>
</evidence>